<evidence type="ECO:0000256" key="1">
    <source>
        <dbReference type="ARBA" id="ARBA00022723"/>
    </source>
</evidence>
<keyword evidence="1" id="KW-0479">Metal-binding</keyword>
<evidence type="ECO:0000256" key="4">
    <source>
        <dbReference type="PROSITE-ProRule" id="PRU00175"/>
    </source>
</evidence>
<dbReference type="PANTHER" id="PTHR45969">
    <property type="entry name" value="RING ZINC FINGER PROTEIN-RELATED"/>
    <property type="match status" value="1"/>
</dbReference>
<dbReference type="GO" id="GO:0008270">
    <property type="term" value="F:zinc ion binding"/>
    <property type="evidence" value="ECO:0007669"/>
    <property type="project" value="UniProtKB-KW"/>
</dbReference>
<keyword evidence="2 4" id="KW-0863">Zinc-finger</keyword>
<protein>
    <recommendedName>
        <fullName evidence="6">RING-type domain-containing protein</fullName>
    </recommendedName>
</protein>
<proteinExistence type="predicted"/>
<evidence type="ECO:0000256" key="3">
    <source>
        <dbReference type="ARBA" id="ARBA00022833"/>
    </source>
</evidence>
<evidence type="ECO:0000259" key="6">
    <source>
        <dbReference type="PROSITE" id="PS50089"/>
    </source>
</evidence>
<evidence type="ECO:0000313" key="8">
    <source>
        <dbReference type="Proteomes" id="UP000652761"/>
    </source>
</evidence>
<dbReference type="OrthoDB" id="8062037at2759"/>
<sequence>MPLAVLMVLLDGVRLLIFASLFYLGFYFEGDILHTLLPPFADPAAFEGGNHAYRLPTVLLLPSPSSIKRRLRVVQFHKLAMTTPSAGLVVNEVEGRKEKGEEEEHSCIVCLCGLAVRDEVRELGNCRHAFHHRCIDRWVYQGWLTCPLCHARLLPQCLEKRELWVEKFDTIYSSNLALS</sequence>
<dbReference type="InterPro" id="IPR013083">
    <property type="entry name" value="Znf_RING/FYVE/PHD"/>
</dbReference>
<feature type="domain" description="RING-type" evidence="6">
    <location>
        <begin position="107"/>
        <end position="150"/>
    </location>
</feature>
<dbReference type="AlphaFoldDB" id="A0A843XU60"/>
<feature type="transmembrane region" description="Helical" evidence="5">
    <location>
        <begin position="6"/>
        <end position="28"/>
    </location>
</feature>
<dbReference type="SMART" id="SM00184">
    <property type="entry name" value="RING"/>
    <property type="match status" value="1"/>
</dbReference>
<gene>
    <name evidence="7" type="ORF">Taro_055603</name>
</gene>
<accession>A0A843XU60</accession>
<keyword evidence="5" id="KW-0472">Membrane</keyword>
<dbReference type="GO" id="GO:0016567">
    <property type="term" value="P:protein ubiquitination"/>
    <property type="evidence" value="ECO:0007669"/>
    <property type="project" value="TreeGrafter"/>
</dbReference>
<keyword evidence="8" id="KW-1185">Reference proteome</keyword>
<evidence type="ECO:0000313" key="7">
    <source>
        <dbReference type="EMBL" id="MQM22550.1"/>
    </source>
</evidence>
<dbReference type="EMBL" id="NMUH01013201">
    <property type="protein sequence ID" value="MQM22550.1"/>
    <property type="molecule type" value="Genomic_DNA"/>
</dbReference>
<keyword evidence="3" id="KW-0862">Zinc</keyword>
<name>A0A843XU60_COLES</name>
<evidence type="ECO:0000256" key="2">
    <source>
        <dbReference type="ARBA" id="ARBA00022771"/>
    </source>
</evidence>
<dbReference type="PROSITE" id="PS50089">
    <property type="entry name" value="ZF_RING_2"/>
    <property type="match status" value="1"/>
</dbReference>
<evidence type="ECO:0000256" key="5">
    <source>
        <dbReference type="SAM" id="Phobius"/>
    </source>
</evidence>
<comment type="caution">
    <text evidence="7">The sequence shown here is derived from an EMBL/GenBank/DDBJ whole genome shotgun (WGS) entry which is preliminary data.</text>
</comment>
<dbReference type="SUPFAM" id="SSF57850">
    <property type="entry name" value="RING/U-box"/>
    <property type="match status" value="1"/>
</dbReference>
<organism evidence="7 8">
    <name type="scientific">Colocasia esculenta</name>
    <name type="common">Wild taro</name>
    <name type="synonym">Arum esculentum</name>
    <dbReference type="NCBI Taxonomy" id="4460"/>
    <lineage>
        <taxon>Eukaryota</taxon>
        <taxon>Viridiplantae</taxon>
        <taxon>Streptophyta</taxon>
        <taxon>Embryophyta</taxon>
        <taxon>Tracheophyta</taxon>
        <taxon>Spermatophyta</taxon>
        <taxon>Magnoliopsida</taxon>
        <taxon>Liliopsida</taxon>
        <taxon>Araceae</taxon>
        <taxon>Aroideae</taxon>
        <taxon>Colocasieae</taxon>
        <taxon>Colocasia</taxon>
    </lineage>
</organism>
<dbReference type="Gene3D" id="3.30.40.10">
    <property type="entry name" value="Zinc/RING finger domain, C3HC4 (zinc finger)"/>
    <property type="match status" value="1"/>
</dbReference>
<keyword evidence="5" id="KW-0812">Transmembrane</keyword>
<reference evidence="7" key="1">
    <citation type="submission" date="2017-07" db="EMBL/GenBank/DDBJ databases">
        <title>Taro Niue Genome Assembly and Annotation.</title>
        <authorList>
            <person name="Atibalentja N."/>
            <person name="Keating K."/>
            <person name="Fields C.J."/>
        </authorList>
    </citation>
    <scope>NUCLEOTIDE SEQUENCE</scope>
    <source>
        <strain evidence="7">Niue_2</strain>
        <tissue evidence="7">Leaf</tissue>
    </source>
</reference>
<dbReference type="Proteomes" id="UP000652761">
    <property type="component" value="Unassembled WGS sequence"/>
</dbReference>
<dbReference type="Pfam" id="PF13639">
    <property type="entry name" value="zf-RING_2"/>
    <property type="match status" value="1"/>
</dbReference>
<dbReference type="GO" id="GO:0061630">
    <property type="term" value="F:ubiquitin protein ligase activity"/>
    <property type="evidence" value="ECO:0007669"/>
    <property type="project" value="TreeGrafter"/>
</dbReference>
<dbReference type="InterPro" id="IPR001841">
    <property type="entry name" value="Znf_RING"/>
</dbReference>
<dbReference type="PANTHER" id="PTHR45969:SF81">
    <property type="entry name" value="OS08G0157400 PROTEIN"/>
    <property type="match status" value="1"/>
</dbReference>
<keyword evidence="5" id="KW-1133">Transmembrane helix</keyword>